<proteinExistence type="predicted"/>
<organism evidence="2 3">
    <name type="scientific">Desmophyllum pertusum</name>
    <dbReference type="NCBI Taxonomy" id="174260"/>
    <lineage>
        <taxon>Eukaryota</taxon>
        <taxon>Metazoa</taxon>
        <taxon>Cnidaria</taxon>
        <taxon>Anthozoa</taxon>
        <taxon>Hexacorallia</taxon>
        <taxon>Scleractinia</taxon>
        <taxon>Caryophylliina</taxon>
        <taxon>Caryophylliidae</taxon>
        <taxon>Desmophyllum</taxon>
    </lineage>
</organism>
<sequence length="277" mass="31923">MDPPITKLLVTQNSKLTKLRATSNLVIQETKGTISSISRFLDLLKAIDAQDIVKATQLLVNSIDLVKERNRTIRIADSSDGGGLQLNITRIHVLNAVTLDLDDDKRFRAAEREAISDRNRTRARCSQNAERLQNRLTSYPQPYGARGQFQRGQFQRGQFTTSTAPRQQQQQQQPDFHNRARGACRFLRFIRALVDRVSCQARSHFPLPRQRRPRGWSKYQYIYLPTLICHLRSFWIPCLRMFSELLSTCQKSQPTSKQFGVPQNDLSQEFSTLLTME</sequence>
<keyword evidence="3" id="KW-1185">Reference proteome</keyword>
<protein>
    <submittedName>
        <fullName evidence="2">Uncharacterized protein</fullName>
    </submittedName>
</protein>
<reference evidence="2" key="1">
    <citation type="submission" date="2023-01" db="EMBL/GenBank/DDBJ databases">
        <title>Genome assembly of the deep-sea coral Lophelia pertusa.</title>
        <authorList>
            <person name="Herrera S."/>
            <person name="Cordes E."/>
        </authorList>
    </citation>
    <scope>NUCLEOTIDE SEQUENCE</scope>
    <source>
        <strain evidence="2">USNM1676648</strain>
        <tissue evidence="2">Polyp</tissue>
    </source>
</reference>
<feature type="non-terminal residue" evidence="2">
    <location>
        <position position="277"/>
    </location>
</feature>
<name>A0A9X0D828_9CNID</name>
<dbReference type="Proteomes" id="UP001163046">
    <property type="component" value="Unassembled WGS sequence"/>
</dbReference>
<evidence type="ECO:0000313" key="3">
    <source>
        <dbReference type="Proteomes" id="UP001163046"/>
    </source>
</evidence>
<evidence type="ECO:0000313" key="2">
    <source>
        <dbReference type="EMBL" id="KAJ7388334.1"/>
    </source>
</evidence>
<dbReference type="AlphaFoldDB" id="A0A9X0D828"/>
<gene>
    <name evidence="2" type="ORF">OS493_038357</name>
</gene>
<dbReference type="OrthoDB" id="5967543at2759"/>
<dbReference type="EMBL" id="MU825490">
    <property type="protein sequence ID" value="KAJ7388334.1"/>
    <property type="molecule type" value="Genomic_DNA"/>
</dbReference>
<comment type="caution">
    <text evidence="2">The sequence shown here is derived from an EMBL/GenBank/DDBJ whole genome shotgun (WGS) entry which is preliminary data.</text>
</comment>
<evidence type="ECO:0000256" key="1">
    <source>
        <dbReference type="SAM" id="MobiDB-lite"/>
    </source>
</evidence>
<accession>A0A9X0D828</accession>
<feature type="region of interest" description="Disordered" evidence="1">
    <location>
        <begin position="156"/>
        <end position="177"/>
    </location>
</feature>